<gene>
    <name evidence="1" type="ORF">NH26_06440</name>
</gene>
<dbReference type="RefSeq" id="WP_052431800.1">
    <property type="nucleotide sequence ID" value="NZ_JRYR02000001.1"/>
</dbReference>
<dbReference type="AlphaFoldDB" id="A0A1S1YYD0"/>
<evidence type="ECO:0008006" key="3">
    <source>
        <dbReference type="Google" id="ProtNLM"/>
    </source>
</evidence>
<sequence>MKKHFQDISFKKLLLIISGFIFLLSIENAHAQFDEYERKAAMVNTFAKFVNWPTKAFKENNKLVLGILGDDPFGDVIDNMFKNRYVNGRQWEIRRGNSIKDLKGSHIVFMTQGFSNDEIKSLLSEIYEKNNSFVLTIGDNIPNFCKNGGIINLTPNGLYTLNIVSANKAQLTIDVKLLNLASDIIPYDPD</sequence>
<proteinExistence type="predicted"/>
<organism evidence="1 2">
    <name type="scientific">Flammeovirga pacifica</name>
    <dbReference type="NCBI Taxonomy" id="915059"/>
    <lineage>
        <taxon>Bacteria</taxon>
        <taxon>Pseudomonadati</taxon>
        <taxon>Bacteroidota</taxon>
        <taxon>Cytophagia</taxon>
        <taxon>Cytophagales</taxon>
        <taxon>Flammeovirgaceae</taxon>
        <taxon>Flammeovirga</taxon>
    </lineage>
</organism>
<reference evidence="1 2" key="1">
    <citation type="journal article" date="2012" name="Int. J. Syst. Evol. Microbiol.">
        <title>Flammeovirga pacifica sp. nov., isolated from deep-sea sediment.</title>
        <authorList>
            <person name="Xu H."/>
            <person name="Fu Y."/>
            <person name="Yang N."/>
            <person name="Ding Z."/>
            <person name="Lai Q."/>
            <person name="Zeng R."/>
        </authorList>
    </citation>
    <scope>NUCLEOTIDE SEQUENCE [LARGE SCALE GENOMIC DNA]</scope>
    <source>
        <strain evidence="2">DSM 24597 / LMG 26175 / WPAGA1</strain>
    </source>
</reference>
<protein>
    <recommendedName>
        <fullName evidence="3">DUF4154 domain-containing protein</fullName>
    </recommendedName>
</protein>
<dbReference type="EMBL" id="JRYR02000001">
    <property type="protein sequence ID" value="OHX66016.1"/>
    <property type="molecule type" value="Genomic_DNA"/>
</dbReference>
<dbReference type="Pfam" id="PF13689">
    <property type="entry name" value="DUF4154"/>
    <property type="match status" value="1"/>
</dbReference>
<dbReference type="STRING" id="915059.NH26_06440"/>
<name>A0A1S1YYD0_FLAPC</name>
<evidence type="ECO:0000313" key="1">
    <source>
        <dbReference type="EMBL" id="OHX66016.1"/>
    </source>
</evidence>
<accession>A0A1S1YYD0</accession>
<dbReference type="Proteomes" id="UP000179797">
    <property type="component" value="Unassembled WGS sequence"/>
</dbReference>
<evidence type="ECO:0000313" key="2">
    <source>
        <dbReference type="Proteomes" id="UP000179797"/>
    </source>
</evidence>
<comment type="caution">
    <text evidence="1">The sequence shown here is derived from an EMBL/GenBank/DDBJ whole genome shotgun (WGS) entry which is preliminary data.</text>
</comment>
<dbReference type="InterPro" id="IPR025293">
    <property type="entry name" value="YfiR/HmsC-like"/>
</dbReference>
<dbReference type="OrthoDB" id="1342147at2"/>
<keyword evidence="2" id="KW-1185">Reference proteome</keyword>